<keyword evidence="6" id="KW-0143">Chaperone</keyword>
<accession>A0A423Y358</accession>
<name>A0A423Y358_9ENTR</name>
<evidence type="ECO:0000313" key="7">
    <source>
        <dbReference type="EMBL" id="ROW64145.1"/>
    </source>
</evidence>
<dbReference type="InterPro" id="IPR047726">
    <property type="entry name" value="CsgH_dom"/>
</dbReference>
<proteinExistence type="inferred from homology"/>
<evidence type="ECO:0000256" key="6">
    <source>
        <dbReference type="ARBA" id="ARBA00023186"/>
    </source>
</evidence>
<gene>
    <name evidence="7" type="ORF">C3E80_03550</name>
</gene>
<dbReference type="InterPro" id="IPR014491">
    <property type="entry name" value="Curli_production_prot_CsgC"/>
</dbReference>
<reference evidence="7 8" key="1">
    <citation type="journal article" date="2018" name="Front. Microbiol.">
        <title>An Investigation of an Acute Gastroenteritis Outbreak: Cronobacter sakazakii, a Potential Cause of Food-Borne Illness.</title>
        <authorList>
            <person name="Yong W."/>
            <person name="Guo B."/>
            <person name="Shi X."/>
            <person name="Cheng T."/>
            <person name="Chen M."/>
            <person name="Jiang X."/>
            <person name="Ye Y."/>
            <person name="Wang J."/>
            <person name="Xie G."/>
            <person name="Ding J."/>
        </authorList>
    </citation>
    <scope>NUCLEOTIDE SEQUENCE [LARGE SCALE GENOMIC DNA]</scope>
    <source>
        <strain evidence="7 8">S1</strain>
    </source>
</reference>
<evidence type="ECO:0000256" key="5">
    <source>
        <dbReference type="ARBA" id="ARBA00022764"/>
    </source>
</evidence>
<comment type="subcellular location">
    <subcellularLocation>
        <location evidence="1">Periplasm</location>
    </subcellularLocation>
</comment>
<protein>
    <recommendedName>
        <fullName evidence="3">Curli assembly protein CsgC</fullName>
    </recommendedName>
</protein>
<comment type="caution">
    <text evidence="7">The sequence shown here is derived from an EMBL/GenBank/DDBJ whole genome shotgun (WGS) entry which is preliminary data.</text>
</comment>
<dbReference type="EMBL" id="PQJL01000002">
    <property type="protein sequence ID" value="ROW64145.1"/>
    <property type="molecule type" value="Genomic_DNA"/>
</dbReference>
<evidence type="ECO:0000313" key="8">
    <source>
        <dbReference type="Proteomes" id="UP000285793"/>
    </source>
</evidence>
<sequence length="109" mass="11735">MLDLLMIAALSGEVAFKAQPQDAGWQVTPVVTVAHACLCRIEMELRRQGRSGSVVTQQRKVLTLSPDAPLALSTYFLSVAADDTVTLRITVSDRGTASFTGQWSPSART</sequence>
<comment type="similarity">
    <text evidence="2">Belongs to the CsgC/AgfC family.</text>
</comment>
<dbReference type="Gene3D" id="2.60.40.2420">
    <property type="match status" value="1"/>
</dbReference>
<evidence type="ECO:0000256" key="2">
    <source>
        <dbReference type="ARBA" id="ARBA00006329"/>
    </source>
</evidence>
<dbReference type="GO" id="GO:0042597">
    <property type="term" value="C:periplasmic space"/>
    <property type="evidence" value="ECO:0007669"/>
    <property type="project" value="UniProtKB-SubCell"/>
</dbReference>
<dbReference type="NCBIfam" id="NF041112">
    <property type="entry name" value="chap_CsgH_alph"/>
    <property type="match status" value="1"/>
</dbReference>
<evidence type="ECO:0000256" key="3">
    <source>
        <dbReference type="ARBA" id="ARBA00017442"/>
    </source>
</evidence>
<evidence type="ECO:0000256" key="1">
    <source>
        <dbReference type="ARBA" id="ARBA00004418"/>
    </source>
</evidence>
<dbReference type="NCBIfam" id="NF007507">
    <property type="entry name" value="PRK10102.1"/>
    <property type="match status" value="1"/>
</dbReference>
<dbReference type="Pfam" id="PF10610">
    <property type="entry name" value="Tafi-CsgC"/>
    <property type="match status" value="1"/>
</dbReference>
<evidence type="ECO:0000256" key="4">
    <source>
        <dbReference type="ARBA" id="ARBA00022729"/>
    </source>
</evidence>
<keyword evidence="5" id="KW-0574">Periplasm</keyword>
<organism evidence="7 8">
    <name type="scientific">Cronobacter malonaticus</name>
    <dbReference type="NCBI Taxonomy" id="413503"/>
    <lineage>
        <taxon>Bacteria</taxon>
        <taxon>Pseudomonadati</taxon>
        <taxon>Pseudomonadota</taxon>
        <taxon>Gammaproteobacteria</taxon>
        <taxon>Enterobacterales</taxon>
        <taxon>Enterobacteriaceae</taxon>
        <taxon>Cronobacter</taxon>
    </lineage>
</organism>
<dbReference type="Proteomes" id="UP000285793">
    <property type="component" value="Unassembled WGS sequence"/>
</dbReference>
<keyword evidence="4" id="KW-0732">Signal</keyword>
<dbReference type="RefSeq" id="WP_123947904.1">
    <property type="nucleotide sequence ID" value="NZ_PQJL01000002.1"/>
</dbReference>
<dbReference type="AlphaFoldDB" id="A0A423Y358"/>
<dbReference type="InterPro" id="IPR053722">
    <property type="entry name" value="Curli_assembly_CsgC/AgfC"/>
</dbReference>